<organism evidence="2 3">
    <name type="scientific">Rhipicephalus microplus</name>
    <name type="common">Cattle tick</name>
    <name type="synonym">Boophilus microplus</name>
    <dbReference type="NCBI Taxonomy" id="6941"/>
    <lineage>
        <taxon>Eukaryota</taxon>
        <taxon>Metazoa</taxon>
        <taxon>Ecdysozoa</taxon>
        <taxon>Arthropoda</taxon>
        <taxon>Chelicerata</taxon>
        <taxon>Arachnida</taxon>
        <taxon>Acari</taxon>
        <taxon>Parasitiformes</taxon>
        <taxon>Ixodida</taxon>
        <taxon>Ixodoidea</taxon>
        <taxon>Ixodidae</taxon>
        <taxon>Rhipicephalinae</taxon>
        <taxon>Rhipicephalus</taxon>
        <taxon>Boophilus</taxon>
    </lineage>
</organism>
<protein>
    <submittedName>
        <fullName evidence="2">Uncharacterized protein</fullName>
    </submittedName>
</protein>
<gene>
    <name evidence="2" type="ORF">HPB51_025831</name>
</gene>
<name>A0A9J6F9A4_RHIMP</name>
<reference evidence="2" key="2">
    <citation type="submission" date="2021-09" db="EMBL/GenBank/DDBJ databases">
        <authorList>
            <person name="Jia N."/>
            <person name="Wang J."/>
            <person name="Shi W."/>
            <person name="Du L."/>
            <person name="Sun Y."/>
            <person name="Zhan W."/>
            <person name="Jiang J."/>
            <person name="Wang Q."/>
            <person name="Zhang B."/>
            <person name="Ji P."/>
            <person name="Sakyi L.B."/>
            <person name="Cui X."/>
            <person name="Yuan T."/>
            <person name="Jiang B."/>
            <person name="Yang W."/>
            <person name="Lam T.T.-Y."/>
            <person name="Chang Q."/>
            <person name="Ding S."/>
            <person name="Wang X."/>
            <person name="Zhu J."/>
            <person name="Ruan X."/>
            <person name="Zhao L."/>
            <person name="Wei J."/>
            <person name="Que T."/>
            <person name="Du C."/>
            <person name="Cheng J."/>
            <person name="Dai P."/>
            <person name="Han X."/>
            <person name="Huang E."/>
            <person name="Gao Y."/>
            <person name="Liu J."/>
            <person name="Shao H."/>
            <person name="Ye R."/>
            <person name="Li L."/>
            <person name="Wei W."/>
            <person name="Wang X."/>
            <person name="Wang C."/>
            <person name="Huo Q."/>
            <person name="Li W."/>
            <person name="Guo W."/>
            <person name="Chen H."/>
            <person name="Chen S."/>
            <person name="Zhou L."/>
            <person name="Zhou L."/>
            <person name="Ni X."/>
            <person name="Tian J."/>
            <person name="Zhou Y."/>
            <person name="Sheng Y."/>
            <person name="Liu T."/>
            <person name="Pan Y."/>
            <person name="Xia L."/>
            <person name="Li J."/>
            <person name="Zhao F."/>
            <person name="Cao W."/>
        </authorList>
    </citation>
    <scope>NUCLEOTIDE SEQUENCE</scope>
    <source>
        <strain evidence="2">Rmic-2018</strain>
        <tissue evidence="2">Larvae</tissue>
    </source>
</reference>
<evidence type="ECO:0000256" key="1">
    <source>
        <dbReference type="SAM" id="MobiDB-lite"/>
    </source>
</evidence>
<dbReference type="EMBL" id="JABSTU010000001">
    <property type="protein sequence ID" value="KAH8042779.1"/>
    <property type="molecule type" value="Genomic_DNA"/>
</dbReference>
<evidence type="ECO:0000313" key="2">
    <source>
        <dbReference type="EMBL" id="KAH8042779.1"/>
    </source>
</evidence>
<proteinExistence type="predicted"/>
<sequence length="311" mass="33880">MGPQHVQSVAFRENGTVVPLLLEKALRVRVYVTIRAAPARLVSRLAHWLLYCSGAFMLMRVCALCQVSCVQRSAFKFGWESLHVDCVYAYDDEERALCRDEDSLVNIFWLLCVKMSAVPRGGSSSSGDARYSTGYLHSVEGDLADHELLQCIESSVSVVSAVRITKTVTLRFAGTVPSEHESLFKLRCRARPDCSACSVAALVMQQPPAANTPICRKWQEARKLATILAFSSVPLFRRAVRVMAQEENHRQLTGPPASAATRTYALAASSAPRPVPTPARQQAKARLVPPSTESNASPVTPAVVLSAEAAP</sequence>
<reference evidence="2" key="1">
    <citation type="journal article" date="2020" name="Cell">
        <title>Large-Scale Comparative Analyses of Tick Genomes Elucidate Their Genetic Diversity and Vector Capacities.</title>
        <authorList>
            <consortium name="Tick Genome and Microbiome Consortium (TIGMIC)"/>
            <person name="Jia N."/>
            <person name="Wang J."/>
            <person name="Shi W."/>
            <person name="Du L."/>
            <person name="Sun Y."/>
            <person name="Zhan W."/>
            <person name="Jiang J.F."/>
            <person name="Wang Q."/>
            <person name="Zhang B."/>
            <person name="Ji P."/>
            <person name="Bell-Sakyi L."/>
            <person name="Cui X.M."/>
            <person name="Yuan T.T."/>
            <person name="Jiang B.G."/>
            <person name="Yang W.F."/>
            <person name="Lam T.T."/>
            <person name="Chang Q.C."/>
            <person name="Ding S.J."/>
            <person name="Wang X.J."/>
            <person name="Zhu J.G."/>
            <person name="Ruan X.D."/>
            <person name="Zhao L."/>
            <person name="Wei J.T."/>
            <person name="Ye R.Z."/>
            <person name="Que T.C."/>
            <person name="Du C.H."/>
            <person name="Zhou Y.H."/>
            <person name="Cheng J.X."/>
            <person name="Dai P.F."/>
            <person name="Guo W.B."/>
            <person name="Han X.H."/>
            <person name="Huang E.J."/>
            <person name="Li L.F."/>
            <person name="Wei W."/>
            <person name="Gao Y.C."/>
            <person name="Liu J.Z."/>
            <person name="Shao H.Z."/>
            <person name="Wang X."/>
            <person name="Wang C.C."/>
            <person name="Yang T.C."/>
            <person name="Huo Q.B."/>
            <person name="Li W."/>
            <person name="Chen H.Y."/>
            <person name="Chen S.E."/>
            <person name="Zhou L.G."/>
            <person name="Ni X.B."/>
            <person name="Tian J.H."/>
            <person name="Sheng Y."/>
            <person name="Liu T."/>
            <person name="Pan Y.S."/>
            <person name="Xia L.Y."/>
            <person name="Li J."/>
            <person name="Zhao F."/>
            <person name="Cao W.C."/>
        </authorList>
    </citation>
    <scope>NUCLEOTIDE SEQUENCE</scope>
    <source>
        <strain evidence="2">Rmic-2018</strain>
    </source>
</reference>
<dbReference type="AlphaFoldDB" id="A0A9J6F9A4"/>
<dbReference type="Proteomes" id="UP000821866">
    <property type="component" value="Chromosome 1"/>
</dbReference>
<keyword evidence="3" id="KW-1185">Reference proteome</keyword>
<feature type="region of interest" description="Disordered" evidence="1">
    <location>
        <begin position="268"/>
        <end position="311"/>
    </location>
</feature>
<evidence type="ECO:0000313" key="3">
    <source>
        <dbReference type="Proteomes" id="UP000821866"/>
    </source>
</evidence>
<accession>A0A9J6F9A4</accession>
<comment type="caution">
    <text evidence="2">The sequence shown here is derived from an EMBL/GenBank/DDBJ whole genome shotgun (WGS) entry which is preliminary data.</text>
</comment>